<accession>A0AAD5PSX9</accession>
<dbReference type="EMBL" id="WJBH02000005">
    <property type="protein sequence ID" value="KAI9558661.1"/>
    <property type="molecule type" value="Genomic_DNA"/>
</dbReference>
<evidence type="ECO:0000313" key="2">
    <source>
        <dbReference type="EMBL" id="KAI9558661.1"/>
    </source>
</evidence>
<evidence type="ECO:0000313" key="3">
    <source>
        <dbReference type="Proteomes" id="UP000820818"/>
    </source>
</evidence>
<sequence>MVSSYASTRSFFIKDASSLANGQRQKSVAQAHGALQKRLSNSERWSKEKTTRDRWKKMDPVLVQKKVE</sequence>
<feature type="region of interest" description="Disordered" evidence="1">
    <location>
        <begin position="19"/>
        <end position="68"/>
    </location>
</feature>
<dbReference type="Proteomes" id="UP000820818">
    <property type="component" value="Linkage Group LG5"/>
</dbReference>
<dbReference type="AlphaFoldDB" id="A0AAD5PSX9"/>
<feature type="compositionally biased region" description="Basic and acidic residues" evidence="1">
    <location>
        <begin position="40"/>
        <end position="68"/>
    </location>
</feature>
<keyword evidence="3" id="KW-1185">Reference proteome</keyword>
<gene>
    <name evidence="2" type="ORF">GHT06_015450</name>
</gene>
<evidence type="ECO:0000256" key="1">
    <source>
        <dbReference type="SAM" id="MobiDB-lite"/>
    </source>
</evidence>
<reference evidence="2 3" key="1">
    <citation type="submission" date="2022-05" db="EMBL/GenBank/DDBJ databases">
        <title>A multi-omics perspective on studying reproductive biology in Daphnia sinensis.</title>
        <authorList>
            <person name="Jia J."/>
        </authorList>
    </citation>
    <scope>NUCLEOTIDE SEQUENCE [LARGE SCALE GENOMIC DNA]</scope>
    <source>
        <strain evidence="2 3">WSL</strain>
    </source>
</reference>
<comment type="caution">
    <text evidence="2">The sequence shown here is derived from an EMBL/GenBank/DDBJ whole genome shotgun (WGS) entry which is preliminary data.</text>
</comment>
<organism evidence="2 3">
    <name type="scientific">Daphnia sinensis</name>
    <dbReference type="NCBI Taxonomy" id="1820382"/>
    <lineage>
        <taxon>Eukaryota</taxon>
        <taxon>Metazoa</taxon>
        <taxon>Ecdysozoa</taxon>
        <taxon>Arthropoda</taxon>
        <taxon>Crustacea</taxon>
        <taxon>Branchiopoda</taxon>
        <taxon>Diplostraca</taxon>
        <taxon>Cladocera</taxon>
        <taxon>Anomopoda</taxon>
        <taxon>Daphniidae</taxon>
        <taxon>Daphnia</taxon>
        <taxon>Daphnia similis group</taxon>
    </lineage>
</organism>
<protein>
    <submittedName>
        <fullName evidence="2">Uncharacterized protein</fullName>
    </submittedName>
</protein>
<feature type="compositionally biased region" description="Polar residues" evidence="1">
    <location>
        <begin position="19"/>
        <end position="28"/>
    </location>
</feature>
<proteinExistence type="predicted"/>
<name>A0AAD5PSX9_9CRUS</name>